<dbReference type="AlphaFoldDB" id="A0A242MI84"/>
<evidence type="ECO:0000313" key="1">
    <source>
        <dbReference type="EMBL" id="OTP71018.1"/>
    </source>
</evidence>
<comment type="caution">
    <text evidence="1">The sequence shown here is derived from an EMBL/GenBank/DDBJ whole genome shotgun (WGS) entry which is preliminary data.</text>
</comment>
<proteinExistence type="predicted"/>
<sequence>MMMLAGWLAGWLAKRKFSHYLPKRLIEIDSGHGHMSAARQTDCSFEPRDVQVDQGWNGSDVRFPGGRVGT</sequence>
<protein>
    <submittedName>
        <fullName evidence="1">Uncharacterized protein</fullName>
    </submittedName>
</protein>
<organism evidence="1 2">
    <name type="scientific">Caballeronia sordidicola</name>
    <name type="common">Burkholderia sordidicola</name>
    <dbReference type="NCBI Taxonomy" id="196367"/>
    <lineage>
        <taxon>Bacteria</taxon>
        <taxon>Pseudomonadati</taxon>
        <taxon>Pseudomonadota</taxon>
        <taxon>Betaproteobacteria</taxon>
        <taxon>Burkholderiales</taxon>
        <taxon>Burkholderiaceae</taxon>
        <taxon>Caballeronia</taxon>
    </lineage>
</organism>
<accession>A0A242MI84</accession>
<name>A0A242MI84_CABSO</name>
<evidence type="ECO:0000313" key="2">
    <source>
        <dbReference type="Proteomes" id="UP000194546"/>
    </source>
</evidence>
<reference evidence="1 2" key="1">
    <citation type="submission" date="2017-03" db="EMBL/GenBank/DDBJ databases">
        <title>Genome analysis of strain PAMC 26510.</title>
        <authorList>
            <person name="Oh H.-M."/>
            <person name="Yang J.-A."/>
        </authorList>
    </citation>
    <scope>NUCLEOTIDE SEQUENCE [LARGE SCALE GENOMIC DNA]</scope>
    <source>
        <strain evidence="1 2">PAMC 26510</strain>
    </source>
</reference>
<dbReference type="Proteomes" id="UP000194546">
    <property type="component" value="Unassembled WGS sequence"/>
</dbReference>
<gene>
    <name evidence="1" type="ORF">PAMC26510_23725</name>
</gene>
<dbReference type="EMBL" id="NBTY01000129">
    <property type="protein sequence ID" value="OTP71018.1"/>
    <property type="molecule type" value="Genomic_DNA"/>
</dbReference>